<dbReference type="GO" id="GO:0008999">
    <property type="term" value="F:protein-N-terminal-alanine acetyltransferase activity"/>
    <property type="evidence" value="ECO:0007669"/>
    <property type="project" value="TreeGrafter"/>
</dbReference>
<reference evidence="3 4" key="2">
    <citation type="journal article" date="2012" name="BMC Genomics">
        <title>A comparative genomics perspective on the genetic content of the alkaliphilic haloarchaeon Natrialba magadii ATCC 43099T.</title>
        <authorList>
            <person name="Siddaramappa S."/>
            <person name="Challacombe J.F."/>
            <person name="Decastro R.E."/>
            <person name="Pfeiffer F."/>
            <person name="Sastre D.E."/>
            <person name="Gimenez M.I."/>
            <person name="Paggi R.A."/>
            <person name="Detter J.C."/>
            <person name="Davenport K.W."/>
            <person name="Goodwin L.A."/>
            <person name="Kyrpides N."/>
            <person name="Tapia R."/>
            <person name="Pitluck S."/>
            <person name="Lucas S."/>
            <person name="Woyke T."/>
            <person name="Maupin-Furlow J.A."/>
        </authorList>
    </citation>
    <scope>NUCLEOTIDE SEQUENCE [LARGE SCALE GENOMIC DNA]</scope>
    <source>
        <strain evidence="4">ATCC 43099 / DSM 3394 / CCM 3739 / CIP 104546 / IAM 13178 / JCM 8861 / NBRC 102185 / NCIMB 2190 / MS3</strain>
    </source>
</reference>
<dbReference type="GeneID" id="8823217"/>
<dbReference type="SUPFAM" id="SSF55729">
    <property type="entry name" value="Acyl-CoA N-acyltransferases (Nat)"/>
    <property type="match status" value="1"/>
</dbReference>
<evidence type="ECO:0000259" key="2">
    <source>
        <dbReference type="PROSITE" id="PS51186"/>
    </source>
</evidence>
<keyword evidence="4" id="KW-1185">Reference proteome</keyword>
<accession>D3SXU3</accession>
<proteinExistence type="predicted"/>
<evidence type="ECO:0000313" key="4">
    <source>
        <dbReference type="Proteomes" id="UP000001879"/>
    </source>
</evidence>
<dbReference type="KEGG" id="nmg:Nmag_0395"/>
<sequence>MSLFPTEMESERLRYERVHPEEFDAYELYEYVQAGTPHVDELTEYMPWDPHAHPKESFDWVEQSGKQFDDGEAANYLVRLAEDEAGVKVEDEDEDENEDENENEGKQAGELAGTAGLSVDWDCKRAVFGTWFRKPFWGRGYSGERAARMLELAFDRLDLELVAVAHDPENDKSRRAIEKYVDRFGGRKEGRLRNKVVIDDEPRALVQYSISREEWERNCE</sequence>
<dbReference type="Pfam" id="PF13302">
    <property type="entry name" value="Acetyltransf_3"/>
    <property type="match status" value="1"/>
</dbReference>
<dbReference type="PROSITE" id="PS51186">
    <property type="entry name" value="GNAT"/>
    <property type="match status" value="1"/>
</dbReference>
<feature type="region of interest" description="Disordered" evidence="1">
    <location>
        <begin position="85"/>
        <end position="112"/>
    </location>
</feature>
<dbReference type="STRING" id="547559.Nmag_0395"/>
<feature type="domain" description="N-acetyltransferase" evidence="2">
    <location>
        <begin position="63"/>
        <end position="213"/>
    </location>
</feature>
<keyword evidence="3" id="KW-0012">Acyltransferase</keyword>
<dbReference type="EC" id="2.3.1.-" evidence="3"/>
<dbReference type="HOGENOM" id="CLU_1352098_0_0_2"/>
<dbReference type="PaxDb" id="547559-Nmag_0395"/>
<dbReference type="PANTHER" id="PTHR43441:SF2">
    <property type="entry name" value="FAMILY ACETYLTRANSFERASE, PUTATIVE (AFU_ORTHOLOGUE AFUA_7G00850)-RELATED"/>
    <property type="match status" value="1"/>
</dbReference>
<evidence type="ECO:0000313" key="3">
    <source>
        <dbReference type="EMBL" id="ADD03983.1"/>
    </source>
</evidence>
<dbReference type="Proteomes" id="UP000001879">
    <property type="component" value="Chromosome"/>
</dbReference>
<dbReference type="AlphaFoldDB" id="D3SXU3"/>
<evidence type="ECO:0000256" key="1">
    <source>
        <dbReference type="SAM" id="MobiDB-lite"/>
    </source>
</evidence>
<dbReference type="InterPro" id="IPR016181">
    <property type="entry name" value="Acyl_CoA_acyltransferase"/>
</dbReference>
<protein>
    <submittedName>
        <fullName evidence="3">GNAT family acetyltransferase</fullName>
        <ecNumber evidence="3">2.3.1.-</ecNumber>
    </submittedName>
</protein>
<dbReference type="eggNOG" id="arCOG00842">
    <property type="taxonomic scope" value="Archaea"/>
</dbReference>
<reference evidence="4" key="1">
    <citation type="submission" date="2010-02" db="EMBL/GenBank/DDBJ databases">
        <title>Complete sequence of chromosome of Natrialba magadii ATCC 43099.</title>
        <authorList>
            <consortium name="US DOE Joint Genome Institute"/>
            <person name="Lucas S."/>
            <person name="Copeland A."/>
            <person name="Lapidus A."/>
            <person name="Cheng J.-F."/>
            <person name="Bruce D."/>
            <person name="Goodwin L."/>
            <person name="Pitluck S."/>
            <person name="Davenport K."/>
            <person name="Saunders E."/>
            <person name="Detter J.C."/>
            <person name="Han C."/>
            <person name="Tapia R."/>
            <person name="Land M."/>
            <person name="Hauser L."/>
            <person name="Kyrpides N."/>
            <person name="Mikhailova N."/>
            <person name="De Castro R.E."/>
            <person name="Maupin-Furlow J.A."/>
            <person name="Woyke T."/>
        </authorList>
    </citation>
    <scope>NUCLEOTIDE SEQUENCE [LARGE SCALE GENOMIC DNA]</scope>
    <source>
        <strain evidence="4">ATCC 43099 / DSM 3394 / CCM 3739 / CIP 104546 / IAM 13178 / JCM 8861 / NBRC 102185 / NCIMB 2190 / MS3</strain>
    </source>
</reference>
<name>D3SXU3_NATMM</name>
<gene>
    <name evidence="3" type="ordered locus">Nmag_0395</name>
</gene>
<feature type="compositionally biased region" description="Acidic residues" evidence="1">
    <location>
        <begin position="90"/>
        <end position="102"/>
    </location>
</feature>
<keyword evidence="3" id="KW-0808">Transferase</keyword>
<dbReference type="GO" id="GO:1990189">
    <property type="term" value="F:protein N-terminal-serine acetyltransferase activity"/>
    <property type="evidence" value="ECO:0007669"/>
    <property type="project" value="TreeGrafter"/>
</dbReference>
<dbReference type="PANTHER" id="PTHR43441">
    <property type="entry name" value="RIBOSOMAL-PROTEIN-SERINE ACETYLTRANSFERASE"/>
    <property type="match status" value="1"/>
</dbReference>
<dbReference type="InterPro" id="IPR000182">
    <property type="entry name" value="GNAT_dom"/>
</dbReference>
<dbReference type="InterPro" id="IPR051908">
    <property type="entry name" value="Ribosomal_N-acetyltransferase"/>
</dbReference>
<dbReference type="RefSeq" id="WP_012996353.1">
    <property type="nucleotide sequence ID" value="NC_013922.1"/>
</dbReference>
<dbReference type="GO" id="GO:0005737">
    <property type="term" value="C:cytoplasm"/>
    <property type="evidence" value="ECO:0007669"/>
    <property type="project" value="TreeGrafter"/>
</dbReference>
<dbReference type="OrthoDB" id="120213at2157"/>
<organism evidence="3 4">
    <name type="scientific">Natrialba magadii (strain ATCC 43099 / DSM 3394 / CCM 3739 / CIP 104546 / IAM 13178 / JCM 8861 / NBRC 102185 / NCIMB 2190 / MS3)</name>
    <name type="common">Natronobacterium magadii</name>
    <dbReference type="NCBI Taxonomy" id="547559"/>
    <lineage>
        <taxon>Archaea</taxon>
        <taxon>Methanobacteriati</taxon>
        <taxon>Methanobacteriota</taxon>
        <taxon>Stenosarchaea group</taxon>
        <taxon>Halobacteria</taxon>
        <taxon>Halobacteriales</taxon>
        <taxon>Natrialbaceae</taxon>
        <taxon>Natrialba</taxon>
    </lineage>
</organism>
<dbReference type="EMBL" id="CP001932">
    <property type="protein sequence ID" value="ADD03983.1"/>
    <property type="molecule type" value="Genomic_DNA"/>
</dbReference>
<dbReference type="Gene3D" id="3.40.630.30">
    <property type="match status" value="1"/>
</dbReference>